<dbReference type="Pfam" id="PF17667">
    <property type="entry name" value="Pkinase_fungal"/>
    <property type="match status" value="1"/>
</dbReference>
<evidence type="ECO:0000313" key="2">
    <source>
        <dbReference type="EMBL" id="KAL0636408.1"/>
    </source>
</evidence>
<sequence length="593" mass="66260">MCTCISLAAKARQDLDQVIRGELDGLVYPNTPGFMDAYFMGQEWSPIVNRVFGRVTLTHLSPTGWTAWPTNPDQEAVVSWFFSCVRDLLADTTRQYAQPHSPTLGNSTANRKPNVFLRPMVHGGVTVNDDDWSDVLVVSDLKEAQKDPFAPALVVDLVSYVRLVFQKQHNRRFVHAFNLCGDQMQCWVFHRGGGFASESFSVNKNPELFVSAVVGYALMSPTELGYDPTLTVGTTGLHVTIPPSQCIDLKPSAFFSASSMAARGTTCWEARLAGETEFNYVCKDSWRGDKYTSEGLLLQEAHRAGVEGIAEYISHEDVNIQSVLDDISGHIMKGLKVGDPLNLRPGQFEFTGQPKGGLHAFDRIHTRLVTSKGLPIYQFRSNLELLEAFRGAIAGHRSLLRYGILHRDISLYNLMITLQPRHDGYKGFLIDLDLAVRIGSERNPASEHRPGNFGRMAIGVLGDETHTYRHDLESFFHLLVWIAVHYLPGGSTVVPETTMFDDWMGPTHAEAAMAKKNCMNPAGFEQVLAHFTESAAELKPLARKLRKILFPWKRKRSFPWRKTELFTGTAPNPEPVYLAFLTAFDAAIVGLRR</sequence>
<protein>
    <recommendedName>
        <fullName evidence="1">Fungal-type protein kinase domain-containing protein</fullName>
    </recommendedName>
</protein>
<evidence type="ECO:0000259" key="1">
    <source>
        <dbReference type="Pfam" id="PF17667"/>
    </source>
</evidence>
<dbReference type="PANTHER" id="PTHR38248:SF2">
    <property type="entry name" value="FUNK1 11"/>
    <property type="match status" value="1"/>
</dbReference>
<dbReference type="Proteomes" id="UP001447188">
    <property type="component" value="Unassembled WGS sequence"/>
</dbReference>
<dbReference type="InterPro" id="IPR011009">
    <property type="entry name" value="Kinase-like_dom_sf"/>
</dbReference>
<organism evidence="2 3">
    <name type="scientific">Discina gigas</name>
    <dbReference type="NCBI Taxonomy" id="1032678"/>
    <lineage>
        <taxon>Eukaryota</taxon>
        <taxon>Fungi</taxon>
        <taxon>Dikarya</taxon>
        <taxon>Ascomycota</taxon>
        <taxon>Pezizomycotina</taxon>
        <taxon>Pezizomycetes</taxon>
        <taxon>Pezizales</taxon>
        <taxon>Discinaceae</taxon>
        <taxon>Discina</taxon>
    </lineage>
</organism>
<dbReference type="EMBL" id="JBBBZM010000051">
    <property type="protein sequence ID" value="KAL0636408.1"/>
    <property type="molecule type" value="Genomic_DNA"/>
</dbReference>
<proteinExistence type="predicted"/>
<dbReference type="SUPFAM" id="SSF56112">
    <property type="entry name" value="Protein kinase-like (PK-like)"/>
    <property type="match status" value="2"/>
</dbReference>
<gene>
    <name evidence="2" type="ORF">Q9L58_004658</name>
</gene>
<feature type="domain" description="Fungal-type protein kinase" evidence="1">
    <location>
        <begin position="128"/>
        <end position="482"/>
    </location>
</feature>
<evidence type="ECO:0000313" key="3">
    <source>
        <dbReference type="Proteomes" id="UP001447188"/>
    </source>
</evidence>
<dbReference type="InterPro" id="IPR040976">
    <property type="entry name" value="Pkinase_fungal"/>
</dbReference>
<dbReference type="Gene3D" id="1.10.510.10">
    <property type="entry name" value="Transferase(Phosphotransferase) domain 1"/>
    <property type="match status" value="1"/>
</dbReference>
<comment type="caution">
    <text evidence="2">The sequence shown here is derived from an EMBL/GenBank/DDBJ whole genome shotgun (WGS) entry which is preliminary data.</text>
</comment>
<reference evidence="2 3" key="1">
    <citation type="submission" date="2024-02" db="EMBL/GenBank/DDBJ databases">
        <title>Discinaceae phylogenomics.</title>
        <authorList>
            <person name="Dirks A.C."/>
            <person name="James T.Y."/>
        </authorList>
    </citation>
    <scope>NUCLEOTIDE SEQUENCE [LARGE SCALE GENOMIC DNA]</scope>
    <source>
        <strain evidence="2 3">ACD0624</strain>
    </source>
</reference>
<accession>A0ABR3GKL5</accession>
<keyword evidence="3" id="KW-1185">Reference proteome</keyword>
<name>A0ABR3GKL5_9PEZI</name>
<dbReference type="PANTHER" id="PTHR38248">
    <property type="entry name" value="FUNK1 6"/>
    <property type="match status" value="1"/>
</dbReference>